<keyword evidence="2" id="KW-1185">Reference proteome</keyword>
<dbReference type="CDD" id="cd07812">
    <property type="entry name" value="SRPBCC"/>
    <property type="match status" value="1"/>
</dbReference>
<dbReference type="InterPro" id="IPR023393">
    <property type="entry name" value="START-like_dom_sf"/>
</dbReference>
<accession>A0A7Z0BRL9</accession>
<gene>
    <name evidence="1" type="ORF">FHS75_000271</name>
</gene>
<proteinExistence type="predicted"/>
<dbReference type="RefSeq" id="WP_179405925.1">
    <property type="nucleotide sequence ID" value="NZ_BMGF01000001.1"/>
</dbReference>
<comment type="caution">
    <text evidence="1">The sequence shown here is derived from an EMBL/GenBank/DDBJ whole genome shotgun (WGS) entry which is preliminary data.</text>
</comment>
<reference evidence="1 2" key="1">
    <citation type="submission" date="2020-07" db="EMBL/GenBank/DDBJ databases">
        <title>Genomic Encyclopedia of Type Strains, Phase IV (KMG-IV): sequencing the most valuable type-strain genomes for metagenomic binning, comparative biology and taxonomic classification.</title>
        <authorList>
            <person name="Goeker M."/>
        </authorList>
    </citation>
    <scope>NUCLEOTIDE SEQUENCE [LARGE SCALE GENOMIC DNA]</scope>
    <source>
        <strain evidence="1 2">DSM 29043</strain>
    </source>
</reference>
<protein>
    <submittedName>
        <fullName evidence="1">Carbon monoxide dehydrogenase subunit G</fullName>
    </submittedName>
</protein>
<organism evidence="1 2">
    <name type="scientific">Novosphingobium marinum</name>
    <dbReference type="NCBI Taxonomy" id="1514948"/>
    <lineage>
        <taxon>Bacteria</taxon>
        <taxon>Pseudomonadati</taxon>
        <taxon>Pseudomonadota</taxon>
        <taxon>Alphaproteobacteria</taxon>
        <taxon>Sphingomonadales</taxon>
        <taxon>Sphingomonadaceae</taxon>
        <taxon>Novosphingobium</taxon>
    </lineage>
</organism>
<dbReference type="SUPFAM" id="SSF55961">
    <property type="entry name" value="Bet v1-like"/>
    <property type="match status" value="1"/>
</dbReference>
<dbReference type="Gene3D" id="3.30.530.20">
    <property type="match status" value="1"/>
</dbReference>
<evidence type="ECO:0000313" key="1">
    <source>
        <dbReference type="EMBL" id="NYH93966.1"/>
    </source>
</evidence>
<dbReference type="EMBL" id="JACBZF010000001">
    <property type="protein sequence ID" value="NYH93966.1"/>
    <property type="molecule type" value="Genomic_DNA"/>
</dbReference>
<evidence type="ECO:0000313" key="2">
    <source>
        <dbReference type="Proteomes" id="UP000522081"/>
    </source>
</evidence>
<dbReference type="Proteomes" id="UP000522081">
    <property type="component" value="Unassembled WGS sequence"/>
</dbReference>
<sequence>MPEVKTAREVRVSPSQAWSFVSAMDNWAPLLTGYVDHRVIDDVHSEWTVRGELAGLSRVAKFAVAITEWNEPDAIAFRLEGLDEPFTGSGRFAIGTGELPDQVAESGEPARRGLFARLVAWITRFLIGSRKPDRGAPQAPGAAASRLSCTLEVLAHGGSGPMVNLLLPGILEAVASDTADRIVSALEAKA</sequence>
<dbReference type="AlphaFoldDB" id="A0A7Z0BRL9"/>
<name>A0A7Z0BRL9_9SPHN</name>